<organism evidence="1 2">
    <name type="scientific">Fusicatenibacter faecihominis</name>
    <dbReference type="NCBI Taxonomy" id="2881276"/>
    <lineage>
        <taxon>Bacteria</taxon>
        <taxon>Bacillati</taxon>
        <taxon>Bacillota</taxon>
        <taxon>Clostridia</taxon>
        <taxon>Lachnospirales</taxon>
        <taxon>Lachnospiraceae</taxon>
        <taxon>Fusicatenibacter</taxon>
    </lineage>
</organism>
<dbReference type="AlphaFoldDB" id="A0AAE3J6R2"/>
<proteinExistence type="predicted"/>
<protein>
    <submittedName>
        <fullName evidence="1">Uncharacterized protein</fullName>
    </submittedName>
</protein>
<gene>
    <name evidence="1" type="ORF">LKD71_10725</name>
</gene>
<sequence length="46" mass="5523">MKLLVMEDEIRLADILSDWFQKKGFAVTVCMTAFRVMKKRRMKILM</sequence>
<accession>A0AAE3J6R2</accession>
<name>A0AAE3J6R2_9FIRM</name>
<dbReference type="Proteomes" id="UP001197875">
    <property type="component" value="Unassembled WGS sequence"/>
</dbReference>
<evidence type="ECO:0000313" key="2">
    <source>
        <dbReference type="Proteomes" id="UP001197875"/>
    </source>
</evidence>
<comment type="caution">
    <text evidence="1">The sequence shown here is derived from an EMBL/GenBank/DDBJ whole genome shotgun (WGS) entry which is preliminary data.</text>
</comment>
<evidence type="ECO:0000313" key="1">
    <source>
        <dbReference type="EMBL" id="MCC2190273.1"/>
    </source>
</evidence>
<dbReference type="RefSeq" id="WP_227615398.1">
    <property type="nucleotide sequence ID" value="NZ_JAJEPR010000017.1"/>
</dbReference>
<dbReference type="EMBL" id="JAJEPR010000017">
    <property type="protein sequence ID" value="MCC2190273.1"/>
    <property type="molecule type" value="Genomic_DNA"/>
</dbReference>
<keyword evidence="2" id="KW-1185">Reference proteome</keyword>
<reference evidence="1 2" key="1">
    <citation type="submission" date="2021-10" db="EMBL/GenBank/DDBJ databases">
        <title>Anaerobic single-cell dispensing facilitates the cultivation of human gut bacteria.</title>
        <authorList>
            <person name="Afrizal A."/>
        </authorList>
    </citation>
    <scope>NUCLEOTIDE SEQUENCE [LARGE SCALE GENOMIC DNA]</scope>
    <source>
        <strain evidence="1 2">CLA-AA-H277</strain>
    </source>
</reference>